<dbReference type="EMBL" id="BSPL01000023">
    <property type="protein sequence ID" value="GLS72366.1"/>
    <property type="molecule type" value="Genomic_DNA"/>
</dbReference>
<dbReference type="RefSeq" id="WP_308445190.1">
    <property type="nucleotide sequence ID" value="NZ_BPQZ01000004.1"/>
</dbReference>
<sequence>MDVTVNRPDIVAEIAALFERYEQALVEKDVAVLDATFWDSPHTIRYALGENCYGFAEVHAARVAADPPPGGTKEARIRLEILTLGSDFATVNLEFKPRGKPGIGRQSQTWMRLPDRGWKVVSAHVSIMPAADCS</sequence>
<dbReference type="Proteomes" id="UP001157440">
    <property type="component" value="Unassembled WGS sequence"/>
</dbReference>
<evidence type="ECO:0000313" key="2">
    <source>
        <dbReference type="Proteomes" id="UP001157440"/>
    </source>
</evidence>
<dbReference type="InterPro" id="IPR024507">
    <property type="entry name" value="AtzH-like"/>
</dbReference>
<organism evidence="1 2">
    <name type="scientific">Methylobacterium tardum</name>
    <dbReference type="NCBI Taxonomy" id="374432"/>
    <lineage>
        <taxon>Bacteria</taxon>
        <taxon>Pseudomonadati</taxon>
        <taxon>Pseudomonadota</taxon>
        <taxon>Alphaproteobacteria</taxon>
        <taxon>Hyphomicrobiales</taxon>
        <taxon>Methylobacteriaceae</taxon>
        <taxon>Methylobacterium</taxon>
    </lineage>
</organism>
<dbReference type="AlphaFoldDB" id="A0AA37TE89"/>
<dbReference type="NCBIfam" id="NF033625">
    <property type="entry name" value="HpxZ"/>
    <property type="match status" value="1"/>
</dbReference>
<proteinExistence type="predicted"/>
<protein>
    <recommendedName>
        <fullName evidence="3">DUF4440 domain-containing protein</fullName>
    </recommendedName>
</protein>
<reference evidence="2" key="1">
    <citation type="journal article" date="2019" name="Int. J. Syst. Evol. Microbiol.">
        <title>The Global Catalogue of Microorganisms (GCM) 10K type strain sequencing project: providing services to taxonomists for standard genome sequencing and annotation.</title>
        <authorList>
            <consortium name="The Broad Institute Genomics Platform"/>
            <consortium name="The Broad Institute Genome Sequencing Center for Infectious Disease"/>
            <person name="Wu L."/>
            <person name="Ma J."/>
        </authorList>
    </citation>
    <scope>NUCLEOTIDE SEQUENCE [LARGE SCALE GENOMIC DNA]</scope>
    <source>
        <strain evidence="2">NBRC 103632</strain>
    </source>
</reference>
<dbReference type="Gene3D" id="3.10.450.50">
    <property type="match status" value="1"/>
</dbReference>
<evidence type="ECO:0000313" key="1">
    <source>
        <dbReference type="EMBL" id="GLS72366.1"/>
    </source>
</evidence>
<dbReference type="InterPro" id="IPR032710">
    <property type="entry name" value="NTF2-like_dom_sf"/>
</dbReference>
<accession>A0AA37TE89</accession>
<evidence type="ECO:0008006" key="3">
    <source>
        <dbReference type="Google" id="ProtNLM"/>
    </source>
</evidence>
<comment type="caution">
    <text evidence="1">The sequence shown here is derived from an EMBL/GenBank/DDBJ whole genome shotgun (WGS) entry which is preliminary data.</text>
</comment>
<gene>
    <name evidence="1" type="ORF">GCM10007890_43810</name>
</gene>
<dbReference type="Pfam" id="PF11533">
    <property type="entry name" value="AtzH-like"/>
    <property type="match status" value="1"/>
</dbReference>
<keyword evidence="2" id="KW-1185">Reference proteome</keyword>
<dbReference type="SUPFAM" id="SSF54427">
    <property type="entry name" value="NTF2-like"/>
    <property type="match status" value="1"/>
</dbReference>
<name>A0AA37TE89_9HYPH</name>